<dbReference type="PANTHER" id="PTHR10039:SF5">
    <property type="entry name" value="NACHT DOMAIN-CONTAINING PROTEIN"/>
    <property type="match status" value="1"/>
</dbReference>
<gene>
    <name evidence="3" type="ORF">CKAH01_15961</name>
</gene>
<dbReference type="Proteomes" id="UP001281614">
    <property type="component" value="Unassembled WGS sequence"/>
</dbReference>
<evidence type="ECO:0000313" key="4">
    <source>
        <dbReference type="Proteomes" id="UP001281614"/>
    </source>
</evidence>
<proteinExistence type="predicted"/>
<organism evidence="3 4">
    <name type="scientific">Colletotrichum kahawae</name>
    <name type="common">Coffee berry disease fungus</name>
    <dbReference type="NCBI Taxonomy" id="34407"/>
    <lineage>
        <taxon>Eukaryota</taxon>
        <taxon>Fungi</taxon>
        <taxon>Dikarya</taxon>
        <taxon>Ascomycota</taxon>
        <taxon>Pezizomycotina</taxon>
        <taxon>Sordariomycetes</taxon>
        <taxon>Hypocreomycetidae</taxon>
        <taxon>Glomerellales</taxon>
        <taxon>Glomerellaceae</taxon>
        <taxon>Colletotrichum</taxon>
        <taxon>Colletotrichum gloeosporioides species complex</taxon>
    </lineage>
</organism>
<protein>
    <recommendedName>
        <fullName evidence="2">Nephrocystin 3-like N-terminal domain-containing protein</fullName>
    </recommendedName>
</protein>
<feature type="domain" description="Nephrocystin 3-like N-terminal" evidence="2">
    <location>
        <begin position="240"/>
        <end position="416"/>
    </location>
</feature>
<evidence type="ECO:0000256" key="1">
    <source>
        <dbReference type="ARBA" id="ARBA00022737"/>
    </source>
</evidence>
<keyword evidence="4" id="KW-1185">Reference proteome</keyword>
<dbReference type="AlphaFoldDB" id="A0AAD9YHQ9"/>
<name>A0AAD9YHQ9_COLKA</name>
<dbReference type="EMBL" id="VYYT01000144">
    <property type="protein sequence ID" value="KAK2763569.1"/>
    <property type="molecule type" value="Genomic_DNA"/>
</dbReference>
<dbReference type="Pfam" id="PF24883">
    <property type="entry name" value="NPHP3_N"/>
    <property type="match status" value="1"/>
</dbReference>
<reference evidence="3" key="1">
    <citation type="submission" date="2023-02" db="EMBL/GenBank/DDBJ databases">
        <title>Colletotrichum kahawae CIFC_Que2 genome sequencing and assembly.</title>
        <authorList>
            <person name="Baroncelli R."/>
        </authorList>
    </citation>
    <scope>NUCLEOTIDE SEQUENCE</scope>
    <source>
        <strain evidence="3">CIFC_Que2</strain>
    </source>
</reference>
<dbReference type="InterPro" id="IPR056884">
    <property type="entry name" value="NPHP3-like_N"/>
</dbReference>
<dbReference type="PANTHER" id="PTHR10039">
    <property type="entry name" value="AMELOGENIN"/>
    <property type="match status" value="1"/>
</dbReference>
<dbReference type="Gene3D" id="3.40.50.300">
    <property type="entry name" value="P-loop containing nucleotide triphosphate hydrolases"/>
    <property type="match status" value="1"/>
</dbReference>
<dbReference type="InterPro" id="IPR027417">
    <property type="entry name" value="P-loop_NTPase"/>
</dbReference>
<comment type="caution">
    <text evidence="3">The sequence shown here is derived from an EMBL/GenBank/DDBJ whole genome shotgun (WGS) entry which is preliminary data.</text>
</comment>
<evidence type="ECO:0000313" key="3">
    <source>
        <dbReference type="EMBL" id="KAK2763569.1"/>
    </source>
</evidence>
<accession>A0AAD9YHQ9</accession>
<sequence length="913" mass="104526">MAESLAALGVASNIVQFVELGFKITKAVIETYRSTDPNGLAERNVDLVAMTSSLKDRCTLLQDDAVAKADPITMGLLKRCIKVANELLSELEGLKMSTTNRHQSLAKFVVSVKAYWKKSKIEDLAARIVDIRKEIFWRLEPLLHDHRKSLSEAMRSLGEASAAWNNATEKRLDSIARDLGKLLDGNSTGTSSEDLRVFANQLSKFTDEAKHRGNIRTILKSLHFAQIKERQNEIPQAHRNTFQWIFDESSSTGFSAWFQCPSDGVFWITGKPGSGKSTMMKLILGHETTKALAKAWAGPKPLILISHFFWSVGNKIQKSQEGLLRTLLFQTMVQCPEIIPEVCRERYSDPFRSLESWSIEELSETFERIRHTRGLPIRILLLVDGLDEYSGEPRQLTKFLGAIANSQDIKVCCASRAWPDFLKAFGRSRWTLEIHNLTQNDIIRYVEDNLSNDATFRALQKVQKDEPRDLVQAICDKAEGVFFWVALVTKSLLRGLQNHDNLDILHKRLAEFPSDLQPFFQRMLDSIEEVYVENAFWAFTILLSAKTSLPVRLFRHMGKTKELEKPKRPEVKLSQSKILANERNLNLARLAPSLLAHSRTQILLSTCRDLVQAWAVPGRSAEQDEDRIGFVHRTVFEFLLQSSSLRQYRLNIPIGQHCLFPMACLKDMDEHDSISERYDSFLRMCHFFQELETDTLPFQPHLWNGLFDWPNKPASLYGPYSSQLVGHTIARFMLILNASQKGSLMGLHFAKIWTGIILGSVYFDIAEYPEITVLERIDTELLAEILDLYGKTLVNSRDDFDNVWTEFVYNLSKSEPEWPPPKNAIQACKLFVERGAPRYLTSELANQYRVQERPDDLSEEKDFDVVYRLRACQKFEKAEVDELLDLFPSERLTQRAFTGFGQLWGWLTMKPVN</sequence>
<evidence type="ECO:0000259" key="2">
    <source>
        <dbReference type="Pfam" id="PF24883"/>
    </source>
</evidence>
<keyword evidence="1" id="KW-0677">Repeat</keyword>
<dbReference type="SUPFAM" id="SSF52540">
    <property type="entry name" value="P-loop containing nucleoside triphosphate hydrolases"/>
    <property type="match status" value="1"/>
</dbReference>